<dbReference type="PANTHER" id="PTHR43722:SF1">
    <property type="entry name" value="PROLINE IMINOPEPTIDASE"/>
    <property type="match status" value="1"/>
</dbReference>
<keyword evidence="8 11" id="KW-0645">Protease</keyword>
<evidence type="ECO:0000256" key="13">
    <source>
        <dbReference type="RuleBase" id="RU003421"/>
    </source>
</evidence>
<dbReference type="InterPro" id="IPR029058">
    <property type="entry name" value="AB_hydrolase_fold"/>
</dbReference>
<evidence type="ECO:0000256" key="10">
    <source>
        <dbReference type="ARBA" id="ARBA00029605"/>
    </source>
</evidence>
<evidence type="ECO:0000256" key="12">
    <source>
        <dbReference type="PIRSR" id="PIRSR006431-1"/>
    </source>
</evidence>
<name>A0AA52EHS7_9PROT</name>
<organism evidence="15 16">
    <name type="scientific">Temperatibacter marinus</name>
    <dbReference type="NCBI Taxonomy" id="1456591"/>
    <lineage>
        <taxon>Bacteria</taxon>
        <taxon>Pseudomonadati</taxon>
        <taxon>Pseudomonadota</taxon>
        <taxon>Alphaproteobacteria</taxon>
        <taxon>Kordiimonadales</taxon>
        <taxon>Temperatibacteraceae</taxon>
        <taxon>Temperatibacter</taxon>
    </lineage>
</organism>
<dbReference type="AlphaFoldDB" id="A0AA52EHS7"/>
<feature type="domain" description="AB hydrolase-1" evidence="14">
    <location>
        <begin position="37"/>
        <end position="299"/>
    </location>
</feature>
<dbReference type="NCBIfam" id="TIGR01249">
    <property type="entry name" value="pro_imino_pep_1"/>
    <property type="match status" value="1"/>
</dbReference>
<dbReference type="PRINTS" id="PR00793">
    <property type="entry name" value="PROAMNOPTASE"/>
</dbReference>
<dbReference type="GO" id="GO:0004177">
    <property type="term" value="F:aminopeptidase activity"/>
    <property type="evidence" value="ECO:0007669"/>
    <property type="project" value="UniProtKB-UniRule"/>
</dbReference>
<keyword evidence="9 11" id="KW-0378">Hydrolase</keyword>
<evidence type="ECO:0000256" key="6">
    <source>
        <dbReference type="ARBA" id="ARBA00022438"/>
    </source>
</evidence>
<evidence type="ECO:0000256" key="7">
    <source>
        <dbReference type="ARBA" id="ARBA00022490"/>
    </source>
</evidence>
<dbReference type="EC" id="3.4.11.5" evidence="4 11"/>
<comment type="catalytic activity">
    <reaction evidence="1 11 13">
        <text>Release of N-terminal proline from a peptide.</text>
        <dbReference type="EC" id="3.4.11.5"/>
    </reaction>
</comment>
<keyword evidence="16" id="KW-1185">Reference proteome</keyword>
<dbReference type="RefSeq" id="WP_310799261.1">
    <property type="nucleotide sequence ID" value="NZ_CP123872.1"/>
</dbReference>
<dbReference type="GO" id="GO:0006508">
    <property type="term" value="P:proteolysis"/>
    <property type="evidence" value="ECO:0007669"/>
    <property type="project" value="UniProtKB-KW"/>
</dbReference>
<keyword evidence="6 11" id="KW-0031">Aminopeptidase</keyword>
<keyword evidence="7 11" id="KW-0963">Cytoplasm</keyword>
<comment type="subcellular location">
    <subcellularLocation>
        <location evidence="2 11">Cytoplasm</location>
    </subcellularLocation>
</comment>
<evidence type="ECO:0000256" key="3">
    <source>
        <dbReference type="ARBA" id="ARBA00010088"/>
    </source>
</evidence>
<evidence type="ECO:0000256" key="9">
    <source>
        <dbReference type="ARBA" id="ARBA00022801"/>
    </source>
</evidence>
<dbReference type="PRINTS" id="PR00111">
    <property type="entry name" value="ABHYDROLASE"/>
</dbReference>
<dbReference type="KEGG" id="tmk:QGN29_03365"/>
<evidence type="ECO:0000256" key="1">
    <source>
        <dbReference type="ARBA" id="ARBA00001585"/>
    </source>
</evidence>
<dbReference type="EMBL" id="CP123872">
    <property type="protein sequence ID" value="WND03408.1"/>
    <property type="molecule type" value="Genomic_DNA"/>
</dbReference>
<feature type="active site" evidence="12">
    <location>
        <position position="267"/>
    </location>
</feature>
<feature type="active site" description="Nucleophile" evidence="12">
    <location>
        <position position="111"/>
    </location>
</feature>
<evidence type="ECO:0000256" key="8">
    <source>
        <dbReference type="ARBA" id="ARBA00022670"/>
    </source>
</evidence>
<dbReference type="InterPro" id="IPR000073">
    <property type="entry name" value="AB_hydrolase_1"/>
</dbReference>
<reference evidence="15" key="1">
    <citation type="submission" date="2023-04" db="EMBL/GenBank/DDBJ databases">
        <title>Complete genome sequence of Temperatibacter marinus.</title>
        <authorList>
            <person name="Rong J.-C."/>
            <person name="Yi M.-L."/>
            <person name="Zhao Q."/>
        </authorList>
    </citation>
    <scope>NUCLEOTIDE SEQUENCE</scope>
    <source>
        <strain evidence="15">NBRC 110045</strain>
    </source>
</reference>
<proteinExistence type="inferred from homology"/>
<evidence type="ECO:0000256" key="5">
    <source>
        <dbReference type="ARBA" id="ARBA00021843"/>
    </source>
</evidence>
<dbReference type="SUPFAM" id="SSF53474">
    <property type="entry name" value="alpha/beta-Hydrolases"/>
    <property type="match status" value="1"/>
</dbReference>
<dbReference type="GO" id="GO:0005737">
    <property type="term" value="C:cytoplasm"/>
    <property type="evidence" value="ECO:0007669"/>
    <property type="project" value="UniProtKB-SubCell"/>
</dbReference>
<dbReference type="InterPro" id="IPR002410">
    <property type="entry name" value="Peptidase_S33"/>
</dbReference>
<evidence type="ECO:0000313" key="15">
    <source>
        <dbReference type="EMBL" id="WND03408.1"/>
    </source>
</evidence>
<feature type="active site" description="Proton donor" evidence="12">
    <location>
        <position position="295"/>
    </location>
</feature>
<evidence type="ECO:0000256" key="11">
    <source>
        <dbReference type="PIRNR" id="PIRNR006431"/>
    </source>
</evidence>
<accession>A0AA52EHS7</accession>
<evidence type="ECO:0000313" key="16">
    <source>
        <dbReference type="Proteomes" id="UP001268683"/>
    </source>
</evidence>
<sequence>MKRNLYPPIEPFAASHLSVGAGHEIYLEQSGNRYGIPVVFVHGGPGGGTSPLQRRFFDPSKYHIILFDQRGCGKSRPHASLENNTSWDLVADMEAIRLHLNIDQWIVFGGSWGSTLALLYAEKYPEKILNLVLRGIFLLRQKELDWFYGPGSGSIFPEAWDEFLAPLSEEERKMPIQSYYDILTGDDLERQLEAAQAWSVWESSTVTLVQDRFQIEQARDPYFALPFARIEAHYFVHKGWLEEDNQILRDTYKLKNIPTTIVQGRYDAICPPVSAYELKKAMPWAKLKIVDVAGHSAFEPDILHELIKSMDQIAQETDCS</sequence>
<comment type="similarity">
    <text evidence="3 11 13">Belongs to the peptidase S33 family.</text>
</comment>
<dbReference type="PIRSF" id="PIRSF006431">
    <property type="entry name" value="Pept_S33"/>
    <property type="match status" value="1"/>
</dbReference>
<dbReference type="PANTHER" id="PTHR43722">
    <property type="entry name" value="PROLINE IMINOPEPTIDASE"/>
    <property type="match status" value="1"/>
</dbReference>
<dbReference type="Pfam" id="PF00561">
    <property type="entry name" value="Abhydrolase_1"/>
    <property type="match status" value="1"/>
</dbReference>
<protein>
    <recommendedName>
        <fullName evidence="5 11">Proline iminopeptidase</fullName>
        <shortName evidence="11">PIP</shortName>
        <ecNumber evidence="4 11">3.4.11.5</ecNumber>
    </recommendedName>
    <alternativeName>
        <fullName evidence="10 11">Prolyl aminopeptidase</fullName>
    </alternativeName>
</protein>
<dbReference type="Gene3D" id="3.40.50.1820">
    <property type="entry name" value="alpha/beta hydrolase"/>
    <property type="match status" value="1"/>
</dbReference>
<evidence type="ECO:0000256" key="4">
    <source>
        <dbReference type="ARBA" id="ARBA00012568"/>
    </source>
</evidence>
<dbReference type="InterPro" id="IPR005944">
    <property type="entry name" value="Pro_iminopeptidase"/>
</dbReference>
<evidence type="ECO:0000256" key="2">
    <source>
        <dbReference type="ARBA" id="ARBA00004496"/>
    </source>
</evidence>
<evidence type="ECO:0000259" key="14">
    <source>
        <dbReference type="Pfam" id="PF00561"/>
    </source>
</evidence>
<dbReference type="Proteomes" id="UP001268683">
    <property type="component" value="Chromosome"/>
</dbReference>
<gene>
    <name evidence="15" type="primary">pip</name>
    <name evidence="15" type="ORF">QGN29_03365</name>
</gene>